<protein>
    <submittedName>
        <fullName evidence="4">Carbon-nitrogen hydrolase family protein</fullName>
    </submittedName>
</protein>
<dbReference type="InParanoid" id="A0A6G9I987"/>
<dbReference type="EMBL" id="CP050253">
    <property type="protein sequence ID" value="QIQ20284.1"/>
    <property type="molecule type" value="Genomic_DNA"/>
</dbReference>
<dbReference type="Gene3D" id="3.60.110.10">
    <property type="entry name" value="Carbon-nitrogen hydrolase"/>
    <property type="match status" value="1"/>
</dbReference>
<keyword evidence="2 4" id="KW-0378">Hydrolase</keyword>
<evidence type="ECO:0000256" key="1">
    <source>
        <dbReference type="ARBA" id="ARBA00010613"/>
    </source>
</evidence>
<organism evidence="4 5">
    <name type="scientific">Zophobihabitans entericus</name>
    <dbReference type="NCBI Taxonomy" id="1635327"/>
    <lineage>
        <taxon>Bacteria</taxon>
        <taxon>Pseudomonadati</taxon>
        <taxon>Pseudomonadota</taxon>
        <taxon>Gammaproteobacteria</taxon>
        <taxon>Orbales</taxon>
        <taxon>Orbaceae</taxon>
        <taxon>Zophobihabitans</taxon>
    </lineage>
</organism>
<dbReference type="SUPFAM" id="SSF56317">
    <property type="entry name" value="Carbon-nitrogen hydrolase"/>
    <property type="match status" value="1"/>
</dbReference>
<dbReference type="FunCoup" id="A0A6G9I987">
    <property type="interactions" value="391"/>
</dbReference>
<evidence type="ECO:0000256" key="2">
    <source>
        <dbReference type="ARBA" id="ARBA00022801"/>
    </source>
</evidence>
<proteinExistence type="inferred from homology"/>
<feature type="domain" description="CN hydrolase" evidence="3">
    <location>
        <begin position="5"/>
        <end position="250"/>
    </location>
</feature>
<reference evidence="4 5" key="1">
    <citation type="submission" date="2020-03" db="EMBL/GenBank/DDBJ databases">
        <title>Complete genome sequence of Orbus sp. IPMB12 (BCRC 80908).</title>
        <authorList>
            <person name="Lo W.-S."/>
            <person name="Chang T.-H."/>
            <person name="Kuo C.-H."/>
        </authorList>
    </citation>
    <scope>NUCLEOTIDE SEQUENCE [LARGE SCALE GENOMIC DNA]</scope>
    <source>
        <strain evidence="4 5">IPMB12</strain>
    </source>
</reference>
<gene>
    <name evidence="4" type="ORF">IPMB12_00480</name>
</gene>
<dbReference type="Pfam" id="PF00795">
    <property type="entry name" value="CN_hydrolase"/>
    <property type="match status" value="1"/>
</dbReference>
<name>A0A6G9I987_9GAMM</name>
<dbReference type="AlphaFoldDB" id="A0A6G9I987"/>
<dbReference type="PROSITE" id="PS50263">
    <property type="entry name" value="CN_HYDROLASE"/>
    <property type="match status" value="1"/>
</dbReference>
<evidence type="ECO:0000313" key="4">
    <source>
        <dbReference type="EMBL" id="QIQ20284.1"/>
    </source>
</evidence>
<dbReference type="InterPro" id="IPR036526">
    <property type="entry name" value="C-N_Hydrolase_sf"/>
</dbReference>
<dbReference type="CDD" id="cd07572">
    <property type="entry name" value="nit"/>
    <property type="match status" value="1"/>
</dbReference>
<dbReference type="PANTHER" id="PTHR23088">
    <property type="entry name" value="NITRILASE-RELATED"/>
    <property type="match status" value="1"/>
</dbReference>
<dbReference type="KEGG" id="orb:IPMB12_00480"/>
<evidence type="ECO:0000313" key="5">
    <source>
        <dbReference type="Proteomes" id="UP000501168"/>
    </source>
</evidence>
<comment type="similarity">
    <text evidence="1">Belongs to the carbon-nitrogen hydrolase superfamily. NIT1/NIT2 family.</text>
</comment>
<dbReference type="Proteomes" id="UP000501168">
    <property type="component" value="Chromosome"/>
</dbReference>
<dbReference type="InterPro" id="IPR045254">
    <property type="entry name" value="Nit1/2_C-N_Hydrolase"/>
</dbReference>
<dbReference type="GO" id="GO:0016811">
    <property type="term" value="F:hydrolase activity, acting on carbon-nitrogen (but not peptide) bonds, in linear amides"/>
    <property type="evidence" value="ECO:0007669"/>
    <property type="project" value="InterPro"/>
</dbReference>
<dbReference type="PANTHER" id="PTHR23088:SF27">
    <property type="entry name" value="DEAMINATED GLUTATHIONE AMIDASE"/>
    <property type="match status" value="1"/>
</dbReference>
<keyword evidence="5" id="KW-1185">Reference proteome</keyword>
<dbReference type="InterPro" id="IPR003010">
    <property type="entry name" value="C-N_Hydrolase"/>
</dbReference>
<accession>A0A6G9I987</accession>
<dbReference type="PROSITE" id="PS01227">
    <property type="entry name" value="UPF0012"/>
    <property type="match status" value="1"/>
</dbReference>
<sequence length="276" mass="30226">MKRAVTVASIQMVSGECVKQNLLKAEQLIARAAEQGAAFVVLPEYFCLISADPKAKLAIKESVGSGLIQDTLSQIAKKYQIWLAGGSIPLDIGITDKVTNSLMLYAPDGTLYSRYDKVHLFSIHTEQMVHDEGQTMVAGNQVVTVDLPFGRVGLAICYDIRFPQFLAAMGDIDILLLPAAFTYQTGRSHWELLLRARAIDNQCFVVASAQGGLHQSGRQTWGHSMIVDPWANILGCLPEGEGVVIATLNLSEVAQVRQSLPVVRDRKQVKFQSQVE</sequence>
<dbReference type="RefSeq" id="WP_166913883.1">
    <property type="nucleotide sequence ID" value="NZ_CP050253.1"/>
</dbReference>
<dbReference type="InterPro" id="IPR001110">
    <property type="entry name" value="UPF0012_CS"/>
</dbReference>
<evidence type="ECO:0000259" key="3">
    <source>
        <dbReference type="PROSITE" id="PS50263"/>
    </source>
</evidence>